<comment type="caution">
    <text evidence="2">The sequence shown here is derived from an EMBL/GenBank/DDBJ whole genome shotgun (WGS) entry which is preliminary data.</text>
</comment>
<keyword evidence="3" id="KW-1185">Reference proteome</keyword>
<keyword evidence="1" id="KW-1133">Transmembrane helix</keyword>
<dbReference type="EMBL" id="CASHTH010000142">
    <property type="protein sequence ID" value="CAI7992325.1"/>
    <property type="molecule type" value="Genomic_DNA"/>
</dbReference>
<protein>
    <submittedName>
        <fullName evidence="2">Uncharacterized protein</fullName>
    </submittedName>
</protein>
<proteinExistence type="predicted"/>
<dbReference type="AlphaFoldDB" id="A0AA35QVI1"/>
<name>A0AA35QVI1_GEOBA</name>
<feature type="transmembrane region" description="Helical" evidence="1">
    <location>
        <begin position="7"/>
        <end position="29"/>
    </location>
</feature>
<feature type="transmembrane region" description="Helical" evidence="1">
    <location>
        <begin position="63"/>
        <end position="82"/>
    </location>
</feature>
<keyword evidence="1" id="KW-0812">Transmembrane</keyword>
<evidence type="ECO:0000313" key="3">
    <source>
        <dbReference type="Proteomes" id="UP001174909"/>
    </source>
</evidence>
<reference evidence="2" key="1">
    <citation type="submission" date="2023-03" db="EMBL/GenBank/DDBJ databases">
        <authorList>
            <person name="Steffen K."/>
            <person name="Cardenas P."/>
        </authorList>
    </citation>
    <scope>NUCLEOTIDE SEQUENCE</scope>
</reference>
<evidence type="ECO:0000256" key="1">
    <source>
        <dbReference type="SAM" id="Phobius"/>
    </source>
</evidence>
<dbReference type="Proteomes" id="UP001174909">
    <property type="component" value="Unassembled WGS sequence"/>
</dbReference>
<organism evidence="2 3">
    <name type="scientific">Geodia barretti</name>
    <name type="common">Barrett's horny sponge</name>
    <dbReference type="NCBI Taxonomy" id="519541"/>
    <lineage>
        <taxon>Eukaryota</taxon>
        <taxon>Metazoa</taxon>
        <taxon>Porifera</taxon>
        <taxon>Demospongiae</taxon>
        <taxon>Heteroscleromorpha</taxon>
        <taxon>Tetractinellida</taxon>
        <taxon>Astrophorina</taxon>
        <taxon>Geodiidae</taxon>
        <taxon>Geodia</taxon>
    </lineage>
</organism>
<gene>
    <name evidence="2" type="ORF">GBAR_LOCUS961</name>
</gene>
<evidence type="ECO:0000313" key="2">
    <source>
        <dbReference type="EMBL" id="CAI7992325.1"/>
    </source>
</evidence>
<keyword evidence="1" id="KW-0472">Membrane</keyword>
<sequence length="97" mass="11076">MDSWHLMVYTTSTAYGLLVLVNVSLSGFVDKLSEELDLQEPYFLNLSQCYSGYPSKAPPQPVMGYWCLQVSLYMSELVSCLVGTMPRKKERFVCLMF</sequence>
<accession>A0AA35QVI1</accession>